<dbReference type="Gramene" id="MELO3C030337.2.1">
    <property type="protein sequence ID" value="MELO3C030337.2.1"/>
    <property type="gene ID" value="MELO3C030337.2"/>
</dbReference>
<dbReference type="EnsemblPlants" id="MELO3C030337.2.1">
    <property type="protein sequence ID" value="MELO3C030337.2.1"/>
    <property type="gene ID" value="MELO3C030337.2"/>
</dbReference>
<reference evidence="2" key="1">
    <citation type="submission" date="2023-03" db="UniProtKB">
        <authorList>
            <consortium name="EnsemblPlants"/>
        </authorList>
    </citation>
    <scope>IDENTIFICATION</scope>
</reference>
<feature type="region of interest" description="Disordered" evidence="1">
    <location>
        <begin position="1"/>
        <end position="25"/>
    </location>
</feature>
<proteinExistence type="predicted"/>
<evidence type="ECO:0000256" key="1">
    <source>
        <dbReference type="SAM" id="MobiDB-lite"/>
    </source>
</evidence>
<dbReference type="AlphaFoldDB" id="A0A9I9E8S3"/>
<name>A0A9I9E8S3_CUCME</name>
<accession>A0A9I9E8S3</accession>
<sequence length="129" mass="14072">MKPFAPIYSSPAHKTTNLPLGRSSRCTEKAPSLVDICSKTPPSSGKTSPSYLSLQPCWPLSNVFEAGIRPSPNPPPGTDMAASPLSYRLFDIFDNLVTVSLDMMHHLGLPLRQPTPETNPSTRNIWTPV</sequence>
<organism evidence="2">
    <name type="scientific">Cucumis melo</name>
    <name type="common">Muskmelon</name>
    <dbReference type="NCBI Taxonomy" id="3656"/>
    <lineage>
        <taxon>Eukaryota</taxon>
        <taxon>Viridiplantae</taxon>
        <taxon>Streptophyta</taxon>
        <taxon>Embryophyta</taxon>
        <taxon>Tracheophyta</taxon>
        <taxon>Spermatophyta</taxon>
        <taxon>Magnoliopsida</taxon>
        <taxon>eudicotyledons</taxon>
        <taxon>Gunneridae</taxon>
        <taxon>Pentapetalae</taxon>
        <taxon>rosids</taxon>
        <taxon>fabids</taxon>
        <taxon>Cucurbitales</taxon>
        <taxon>Cucurbitaceae</taxon>
        <taxon>Benincaseae</taxon>
        <taxon>Cucumis</taxon>
    </lineage>
</organism>
<evidence type="ECO:0000313" key="2">
    <source>
        <dbReference type="EnsemblPlants" id="MELO3C030337.2.1"/>
    </source>
</evidence>
<protein>
    <submittedName>
        <fullName evidence="2">Uncharacterized protein</fullName>
    </submittedName>
</protein>